<dbReference type="Pfam" id="PF00270">
    <property type="entry name" value="DEAD"/>
    <property type="match status" value="1"/>
</dbReference>
<reference evidence="16 17" key="1">
    <citation type="submission" date="2022-12" db="EMBL/GenBank/DDBJ databases">
        <title>Chromosome-scale assembly of the Ensete ventricosum genome.</title>
        <authorList>
            <person name="Dussert Y."/>
            <person name="Stocks J."/>
            <person name="Wendawek A."/>
            <person name="Woldeyes F."/>
            <person name="Nichols R.A."/>
            <person name="Borrell J.S."/>
        </authorList>
    </citation>
    <scope>NUCLEOTIDE SEQUENCE [LARGE SCALE GENOMIC DNA]</scope>
    <source>
        <strain evidence="17">cv. Maze</strain>
        <tissue evidence="16">Seeds</tissue>
    </source>
</reference>
<dbReference type="InterPro" id="IPR004609">
    <property type="entry name" value="ATP-dep_DNA_helicase_RecG"/>
</dbReference>
<comment type="similarity">
    <text evidence="1">Belongs to the helicase family. RecG subfamily.</text>
</comment>
<keyword evidence="17" id="KW-1185">Reference proteome</keyword>
<keyword evidence="5" id="KW-0347">Helicase</keyword>
<protein>
    <recommendedName>
        <fullName evidence="12">DNA 3'-5' helicase</fullName>
        <ecNumber evidence="12">5.6.2.4</ecNumber>
    </recommendedName>
</protein>
<dbReference type="PANTHER" id="PTHR47964">
    <property type="entry name" value="ATP-DEPENDENT DNA HELICASE HOMOLOG RECG, CHLOROPLASTIC"/>
    <property type="match status" value="1"/>
</dbReference>
<evidence type="ECO:0000256" key="13">
    <source>
        <dbReference type="ARBA" id="ARBA00048988"/>
    </source>
</evidence>
<dbReference type="GO" id="GO:0006310">
    <property type="term" value="P:DNA recombination"/>
    <property type="evidence" value="ECO:0007669"/>
    <property type="project" value="UniProtKB-KW"/>
</dbReference>
<dbReference type="PANTHER" id="PTHR47964:SF1">
    <property type="entry name" value="ATP-DEPENDENT DNA HELICASE HOMOLOG RECG, CHLOROPLASTIC"/>
    <property type="match status" value="1"/>
</dbReference>
<dbReference type="PROSITE" id="PS51194">
    <property type="entry name" value="HELICASE_CTER"/>
    <property type="match status" value="1"/>
</dbReference>
<accession>A0AAV8P980</accession>
<keyword evidence="4" id="KW-0378">Hydrolase</keyword>
<organism evidence="16 17">
    <name type="scientific">Ensete ventricosum</name>
    <name type="common">Abyssinian banana</name>
    <name type="synonym">Musa ensete</name>
    <dbReference type="NCBI Taxonomy" id="4639"/>
    <lineage>
        <taxon>Eukaryota</taxon>
        <taxon>Viridiplantae</taxon>
        <taxon>Streptophyta</taxon>
        <taxon>Embryophyta</taxon>
        <taxon>Tracheophyta</taxon>
        <taxon>Spermatophyta</taxon>
        <taxon>Magnoliopsida</taxon>
        <taxon>Liliopsida</taxon>
        <taxon>Zingiberales</taxon>
        <taxon>Musaceae</taxon>
        <taxon>Ensete</taxon>
    </lineage>
</organism>
<dbReference type="InterPro" id="IPR047112">
    <property type="entry name" value="RecG/Mfd"/>
</dbReference>
<evidence type="ECO:0000256" key="4">
    <source>
        <dbReference type="ARBA" id="ARBA00022801"/>
    </source>
</evidence>
<dbReference type="PROSITE" id="PS51192">
    <property type="entry name" value="HELICASE_ATP_BIND_1"/>
    <property type="match status" value="1"/>
</dbReference>
<proteinExistence type="inferred from homology"/>
<dbReference type="InterPro" id="IPR001650">
    <property type="entry name" value="Helicase_C-like"/>
</dbReference>
<dbReference type="SMART" id="SM00490">
    <property type="entry name" value="HELICc"/>
    <property type="match status" value="1"/>
</dbReference>
<feature type="domain" description="Helicase C-terminal" evidence="15">
    <location>
        <begin position="726"/>
        <end position="884"/>
    </location>
</feature>
<keyword evidence="2" id="KW-0547">Nucleotide-binding</keyword>
<dbReference type="GO" id="GO:0005524">
    <property type="term" value="F:ATP binding"/>
    <property type="evidence" value="ECO:0007669"/>
    <property type="project" value="UniProtKB-KW"/>
</dbReference>
<comment type="catalytic activity">
    <reaction evidence="11">
        <text>Couples ATP hydrolysis with the unwinding of duplex DNA by translocating in the 3'-5' direction.</text>
        <dbReference type="EC" id="5.6.2.4"/>
    </reaction>
</comment>
<evidence type="ECO:0000256" key="12">
    <source>
        <dbReference type="ARBA" id="ARBA00034808"/>
    </source>
</evidence>
<evidence type="ECO:0000256" key="6">
    <source>
        <dbReference type="ARBA" id="ARBA00022840"/>
    </source>
</evidence>
<evidence type="ECO:0000256" key="1">
    <source>
        <dbReference type="ARBA" id="ARBA00007504"/>
    </source>
</evidence>
<name>A0AAV8P980_ENSVE</name>
<dbReference type="InterPro" id="IPR045562">
    <property type="entry name" value="RecG_dom3_C"/>
</dbReference>
<dbReference type="GO" id="GO:0003677">
    <property type="term" value="F:DNA binding"/>
    <property type="evidence" value="ECO:0007669"/>
    <property type="project" value="UniProtKB-KW"/>
</dbReference>
<evidence type="ECO:0000313" key="16">
    <source>
        <dbReference type="EMBL" id="KAJ8476091.1"/>
    </source>
</evidence>
<dbReference type="InterPro" id="IPR014001">
    <property type="entry name" value="Helicase_ATP-bd"/>
</dbReference>
<dbReference type="GO" id="GO:0043138">
    <property type="term" value="F:3'-5' DNA helicase activity"/>
    <property type="evidence" value="ECO:0007669"/>
    <property type="project" value="UniProtKB-EC"/>
</dbReference>
<gene>
    <name evidence="16" type="ORF">OPV22_019818</name>
</gene>
<evidence type="ECO:0000256" key="9">
    <source>
        <dbReference type="ARBA" id="ARBA00023204"/>
    </source>
</evidence>
<dbReference type="Gene3D" id="3.40.50.300">
    <property type="entry name" value="P-loop containing nucleotide triphosphate hydrolases"/>
    <property type="match status" value="2"/>
</dbReference>
<evidence type="ECO:0000256" key="2">
    <source>
        <dbReference type="ARBA" id="ARBA00022741"/>
    </source>
</evidence>
<evidence type="ECO:0000256" key="7">
    <source>
        <dbReference type="ARBA" id="ARBA00023125"/>
    </source>
</evidence>
<dbReference type="SUPFAM" id="SSF50249">
    <property type="entry name" value="Nucleic acid-binding proteins"/>
    <property type="match status" value="1"/>
</dbReference>
<sequence length="953" mass="107211">MRFSNFLRSKLLTWCSRSIHGSSQKLLEEVGDYSTLNTSERSKFLNKISAFMGYNNIQDLVEQERARRQSTADANDVYEEFDFSLTCGRFPCIKLGDSSLVELYDEVPHAEEQANLLPPESCNEYLSTSGTKWEKCSKLVGTCYSVNPPPAEINPSSPMEDNSFVIQLDSLEADSDAEGKVEEEETSKNLLESPTIESVLDRTIRSLPGTTRRQCCQLEGGGFYTVRKLLHHFPHTYADLANAWKKIEAGRYVMFVGIVLSSRGIRAGKSFSFLEVIVGCEFQKNEEDSKIEDDYGTDDKKIYLHLKKFFRGTRFTYQPFLKSIQSKYNEGDCVNVSGKVKKMLAEGHYEMTEYIIGNLDKEDQDANEQRMPYPFYPSKAGMKPNFLADIISRALKTLTIDMDPMPDEIRKDFNLLNLYDAYMGIHHPKNLNEASLARRRLIFDEFFYLQLGRLFQMLDAIGIPIEKEKLLDKYKNHELNTVCVKDWSDLTKSFRKALPFSLTPSQQNAVSEIIWDLKRPVPMNRLLQGDVGCGKTVVAFLACMEVISSGFQAAFMVPTEMLAIQHYELLLSLLENIGGTECTPSVALLTRSTSSKQSRMVLKGLQMGEIALVIGTHSLIAEKVEFSALRIAVIDEQHRFGVIQRGKFNSKLYSASSSLRMNWRNLGDSLEDKAYMAPHVLAMSATPIPRTLALALFGDMSLTQITDLPPGRSPVQTFVIEENEIGFEKVFQMMRDELIAGGKVFLVYPIIVESEQLPQLHAATADFQSIPDNFRGYQCGLLHGRMTSDEKDDALRKFRTGETRVLLATQLVEIGVDVPDASMMVVMNAERFGIAQLHQLRGRVGRGERKSKCVFLSSTSAALNRLKVLERSSDGFYLANADLILRGPGDLLGKKQSGHIPEFPIARLDVDGNILQEAHFAALKVLGTSNDLQLFPKLRAELSMRQPLCILGD</sequence>
<dbReference type="EMBL" id="JAQQAF010000006">
    <property type="protein sequence ID" value="KAJ8476091.1"/>
    <property type="molecule type" value="Genomic_DNA"/>
</dbReference>
<dbReference type="GO" id="GO:0006281">
    <property type="term" value="P:DNA repair"/>
    <property type="evidence" value="ECO:0007669"/>
    <property type="project" value="UniProtKB-KW"/>
</dbReference>
<dbReference type="AlphaFoldDB" id="A0AAV8P980"/>
<evidence type="ECO:0000256" key="8">
    <source>
        <dbReference type="ARBA" id="ARBA00023172"/>
    </source>
</evidence>
<keyword evidence="3" id="KW-0227">DNA damage</keyword>
<evidence type="ECO:0000259" key="14">
    <source>
        <dbReference type="PROSITE" id="PS51192"/>
    </source>
</evidence>
<dbReference type="Proteomes" id="UP001222027">
    <property type="component" value="Unassembled WGS sequence"/>
</dbReference>
<dbReference type="CDD" id="cd17992">
    <property type="entry name" value="DEXHc_RecG"/>
    <property type="match status" value="1"/>
</dbReference>
<keyword evidence="10" id="KW-0413">Isomerase</keyword>
<evidence type="ECO:0000256" key="5">
    <source>
        <dbReference type="ARBA" id="ARBA00022806"/>
    </source>
</evidence>
<keyword evidence="7" id="KW-0238">DNA-binding</keyword>
<evidence type="ECO:0000256" key="10">
    <source>
        <dbReference type="ARBA" id="ARBA00023235"/>
    </source>
</evidence>
<dbReference type="EC" id="5.6.2.4" evidence="12"/>
<dbReference type="NCBIfam" id="TIGR00643">
    <property type="entry name" value="recG"/>
    <property type="match status" value="1"/>
</dbReference>
<comment type="caution">
    <text evidence="16">The sequence shown here is derived from an EMBL/GenBank/DDBJ whole genome shotgun (WGS) entry which is preliminary data.</text>
</comment>
<evidence type="ECO:0000256" key="3">
    <source>
        <dbReference type="ARBA" id="ARBA00022763"/>
    </source>
</evidence>
<keyword evidence="6" id="KW-0067">ATP-binding</keyword>
<keyword evidence="9" id="KW-0234">DNA repair</keyword>
<dbReference type="GO" id="GO:0016787">
    <property type="term" value="F:hydrolase activity"/>
    <property type="evidence" value="ECO:0007669"/>
    <property type="project" value="UniProtKB-KW"/>
</dbReference>
<dbReference type="InterPro" id="IPR027417">
    <property type="entry name" value="P-loop_NTPase"/>
</dbReference>
<feature type="domain" description="Helicase ATP-binding" evidence="14">
    <location>
        <begin position="516"/>
        <end position="705"/>
    </location>
</feature>
<comment type="catalytic activity">
    <reaction evidence="13">
        <text>ATP + H2O = ADP + phosphate + H(+)</text>
        <dbReference type="Rhea" id="RHEA:13065"/>
        <dbReference type="ChEBI" id="CHEBI:15377"/>
        <dbReference type="ChEBI" id="CHEBI:15378"/>
        <dbReference type="ChEBI" id="CHEBI:30616"/>
        <dbReference type="ChEBI" id="CHEBI:43474"/>
        <dbReference type="ChEBI" id="CHEBI:456216"/>
        <dbReference type="EC" id="5.6.2.4"/>
    </reaction>
</comment>
<keyword evidence="8" id="KW-0233">DNA recombination</keyword>
<dbReference type="SMART" id="SM00487">
    <property type="entry name" value="DEXDc"/>
    <property type="match status" value="1"/>
</dbReference>
<evidence type="ECO:0000256" key="11">
    <source>
        <dbReference type="ARBA" id="ARBA00034617"/>
    </source>
</evidence>
<dbReference type="InterPro" id="IPR012340">
    <property type="entry name" value="NA-bd_OB-fold"/>
</dbReference>
<evidence type="ECO:0000313" key="17">
    <source>
        <dbReference type="Proteomes" id="UP001222027"/>
    </source>
</evidence>
<dbReference type="InterPro" id="IPR011545">
    <property type="entry name" value="DEAD/DEAH_box_helicase_dom"/>
</dbReference>
<dbReference type="Pfam" id="PF00271">
    <property type="entry name" value="Helicase_C"/>
    <property type="match status" value="1"/>
</dbReference>
<dbReference type="SUPFAM" id="SSF52540">
    <property type="entry name" value="P-loop containing nucleoside triphosphate hydrolases"/>
    <property type="match status" value="2"/>
</dbReference>
<dbReference type="Pfam" id="PF19833">
    <property type="entry name" value="RecG_dom3_C"/>
    <property type="match status" value="1"/>
</dbReference>
<evidence type="ECO:0000259" key="15">
    <source>
        <dbReference type="PROSITE" id="PS51194"/>
    </source>
</evidence>